<feature type="transmembrane region" description="Helical" evidence="2">
    <location>
        <begin position="26"/>
        <end position="44"/>
    </location>
</feature>
<evidence type="ECO:0000256" key="1">
    <source>
        <dbReference type="SAM" id="MobiDB-lite"/>
    </source>
</evidence>
<dbReference type="AlphaFoldDB" id="A0A517XWV4"/>
<keyword evidence="4" id="KW-1185">Reference proteome</keyword>
<feature type="transmembrane region" description="Helical" evidence="2">
    <location>
        <begin position="64"/>
        <end position="89"/>
    </location>
</feature>
<evidence type="ECO:0000313" key="3">
    <source>
        <dbReference type="EMBL" id="QDU21991.1"/>
    </source>
</evidence>
<dbReference type="KEGG" id="uli:ETAA1_39660"/>
<feature type="transmembrane region" description="Helical" evidence="2">
    <location>
        <begin position="138"/>
        <end position="158"/>
    </location>
</feature>
<keyword evidence="2" id="KW-0812">Transmembrane</keyword>
<dbReference type="Proteomes" id="UP000319576">
    <property type="component" value="Chromosome"/>
</dbReference>
<gene>
    <name evidence="3" type="ORF">ETAA1_39660</name>
</gene>
<name>A0A517XWV4_9BACT</name>
<dbReference type="EMBL" id="CP036273">
    <property type="protein sequence ID" value="QDU21991.1"/>
    <property type="molecule type" value="Genomic_DNA"/>
</dbReference>
<evidence type="ECO:0008006" key="5">
    <source>
        <dbReference type="Google" id="ProtNLM"/>
    </source>
</evidence>
<keyword evidence="2" id="KW-0472">Membrane</keyword>
<feature type="transmembrane region" description="Helical" evidence="2">
    <location>
        <begin position="101"/>
        <end position="126"/>
    </location>
</feature>
<sequence length="431" mass="45759">MPAGVTRAAVTWEQRYRLRLTVRTSLVPWAVTALAAALVANPAVRALDAATGWRVFGFTTDGARAVLGALAGSMLTFLVFVLSSVLIVVQLAAGQLTPRVIALVFAMRLVKVTLAAFTFTLVYTLAALSRVETAVPDLHVGVAVVLNLLCIVLFFVFVQELSGALRPSTMMQLVADRGRAVIDEVYPTAYDPARPEGPTRATLPAGPVRVVEYAGRSGSVLAFDAAGLSRAARDADSVVELVPQVGDFVAPGDPLVRVVGGKPADEAAVRGCVAVGPERTLEQDPRFAFRILVDVAARALSPAVNDPTTAVMALDQIASLLLLVGRRRLDEGLVRDAAGAVRVVYGTPDWPDFVTLAVSEVRHYGGGSIQVDRRLRALLDHLIGELPAARHAPLREELVLLGRAVERGFQDDTDRRRAAVGDQQGVGGSEG</sequence>
<accession>A0A517XWV4</accession>
<evidence type="ECO:0000313" key="4">
    <source>
        <dbReference type="Proteomes" id="UP000319576"/>
    </source>
</evidence>
<keyword evidence="2" id="KW-1133">Transmembrane helix</keyword>
<evidence type="ECO:0000256" key="2">
    <source>
        <dbReference type="SAM" id="Phobius"/>
    </source>
</evidence>
<feature type="region of interest" description="Disordered" evidence="1">
    <location>
        <begin position="412"/>
        <end position="431"/>
    </location>
</feature>
<dbReference type="InterPro" id="IPR018723">
    <property type="entry name" value="DUF2254_membrane"/>
</dbReference>
<proteinExistence type="predicted"/>
<protein>
    <recommendedName>
        <fullName evidence="5">DUF2254 domain-containing protein</fullName>
    </recommendedName>
</protein>
<organism evidence="3 4">
    <name type="scientific">Urbifossiella limnaea</name>
    <dbReference type="NCBI Taxonomy" id="2528023"/>
    <lineage>
        <taxon>Bacteria</taxon>
        <taxon>Pseudomonadati</taxon>
        <taxon>Planctomycetota</taxon>
        <taxon>Planctomycetia</taxon>
        <taxon>Gemmatales</taxon>
        <taxon>Gemmataceae</taxon>
        <taxon>Urbifossiella</taxon>
    </lineage>
</organism>
<reference evidence="3 4" key="1">
    <citation type="submission" date="2019-02" db="EMBL/GenBank/DDBJ databases">
        <title>Deep-cultivation of Planctomycetes and their phenomic and genomic characterization uncovers novel biology.</title>
        <authorList>
            <person name="Wiegand S."/>
            <person name="Jogler M."/>
            <person name="Boedeker C."/>
            <person name="Pinto D."/>
            <person name="Vollmers J."/>
            <person name="Rivas-Marin E."/>
            <person name="Kohn T."/>
            <person name="Peeters S.H."/>
            <person name="Heuer A."/>
            <person name="Rast P."/>
            <person name="Oberbeckmann S."/>
            <person name="Bunk B."/>
            <person name="Jeske O."/>
            <person name="Meyerdierks A."/>
            <person name="Storesund J.E."/>
            <person name="Kallscheuer N."/>
            <person name="Luecker S."/>
            <person name="Lage O.M."/>
            <person name="Pohl T."/>
            <person name="Merkel B.J."/>
            <person name="Hornburger P."/>
            <person name="Mueller R.-W."/>
            <person name="Bruemmer F."/>
            <person name="Labrenz M."/>
            <person name="Spormann A.M."/>
            <person name="Op den Camp H."/>
            <person name="Overmann J."/>
            <person name="Amann R."/>
            <person name="Jetten M.S.M."/>
            <person name="Mascher T."/>
            <person name="Medema M.H."/>
            <person name="Devos D.P."/>
            <person name="Kaster A.-K."/>
            <person name="Ovreas L."/>
            <person name="Rohde M."/>
            <person name="Galperin M.Y."/>
            <person name="Jogler C."/>
        </authorList>
    </citation>
    <scope>NUCLEOTIDE SEQUENCE [LARGE SCALE GENOMIC DNA]</scope>
    <source>
        <strain evidence="3 4">ETA_A1</strain>
    </source>
</reference>
<dbReference type="Pfam" id="PF10011">
    <property type="entry name" value="DUF2254"/>
    <property type="match status" value="1"/>
</dbReference>